<dbReference type="Proteomes" id="UP000014500">
    <property type="component" value="Unassembled WGS sequence"/>
</dbReference>
<evidence type="ECO:0000256" key="1">
    <source>
        <dbReference type="ARBA" id="ARBA00004141"/>
    </source>
</evidence>
<reference evidence="10" key="2">
    <citation type="submission" date="2015-02" db="UniProtKB">
        <authorList>
            <consortium name="EnsemblMetazoa"/>
        </authorList>
    </citation>
    <scope>IDENTIFICATION</scope>
</reference>
<dbReference type="OMA" id="HHECAAV"/>
<dbReference type="InterPro" id="IPR001828">
    <property type="entry name" value="ANF_lig-bd_rcpt"/>
</dbReference>
<dbReference type="GO" id="GO:0004930">
    <property type="term" value="F:G protein-coupled receptor activity"/>
    <property type="evidence" value="ECO:0007669"/>
    <property type="project" value="InterPro"/>
</dbReference>
<accession>T1IHT7</accession>
<feature type="chain" id="PRO_5004578535" evidence="7">
    <location>
        <begin position="20"/>
        <end position="623"/>
    </location>
</feature>
<dbReference type="GO" id="GO:0016020">
    <property type="term" value="C:membrane"/>
    <property type="evidence" value="ECO:0007669"/>
    <property type="project" value="UniProtKB-SubCell"/>
</dbReference>
<keyword evidence="11" id="KW-1185">Reference proteome</keyword>
<keyword evidence="3 6" id="KW-1133">Transmembrane helix</keyword>
<comment type="subcellular location">
    <subcellularLocation>
        <location evidence="1">Membrane</location>
        <topology evidence="1">Multi-pass membrane protein</topology>
    </subcellularLocation>
</comment>
<proteinExistence type="predicted"/>
<keyword evidence="5" id="KW-0325">Glycoprotein</keyword>
<dbReference type="Pfam" id="PF00003">
    <property type="entry name" value="7tm_3"/>
    <property type="match status" value="1"/>
</dbReference>
<feature type="domain" description="G-protein coupled receptors family 3 profile" evidence="8">
    <location>
        <begin position="512"/>
        <end position="604"/>
    </location>
</feature>
<keyword evidence="4 6" id="KW-0472">Membrane</keyword>
<dbReference type="AlphaFoldDB" id="T1IHT7"/>
<dbReference type="PhylomeDB" id="T1IHT7"/>
<dbReference type="InterPro" id="IPR050726">
    <property type="entry name" value="mGluR"/>
</dbReference>
<protein>
    <submittedName>
        <fullName evidence="10">Uncharacterized protein</fullName>
    </submittedName>
</protein>
<dbReference type="PANTHER" id="PTHR24060">
    <property type="entry name" value="METABOTROPIC GLUTAMATE RECEPTOR"/>
    <property type="match status" value="1"/>
</dbReference>
<name>T1IHT7_STRMM</name>
<evidence type="ECO:0000313" key="10">
    <source>
        <dbReference type="EnsemblMetazoa" id="SMAR000413-PA"/>
    </source>
</evidence>
<feature type="transmembrane region" description="Helical" evidence="6">
    <location>
        <begin position="553"/>
        <end position="574"/>
    </location>
</feature>
<evidence type="ECO:0000256" key="2">
    <source>
        <dbReference type="ARBA" id="ARBA00022692"/>
    </source>
</evidence>
<feature type="signal peptide" evidence="7">
    <location>
        <begin position="1"/>
        <end position="19"/>
    </location>
</feature>
<dbReference type="Pfam" id="PF01094">
    <property type="entry name" value="ANF_receptor"/>
    <property type="match status" value="1"/>
</dbReference>
<dbReference type="HOGENOM" id="CLU_438982_0_0_1"/>
<dbReference type="STRING" id="126957.T1IHT7"/>
<dbReference type="EMBL" id="JH430009">
    <property type="status" value="NOT_ANNOTATED_CDS"/>
    <property type="molecule type" value="Genomic_DNA"/>
</dbReference>
<dbReference type="EnsemblMetazoa" id="SMAR000413-RA">
    <property type="protein sequence ID" value="SMAR000413-PA"/>
    <property type="gene ID" value="SMAR000413"/>
</dbReference>
<evidence type="ECO:0000259" key="8">
    <source>
        <dbReference type="Pfam" id="PF00003"/>
    </source>
</evidence>
<keyword evidence="2 6" id="KW-0812">Transmembrane</keyword>
<reference evidence="11" key="1">
    <citation type="submission" date="2011-05" db="EMBL/GenBank/DDBJ databases">
        <authorList>
            <person name="Richards S.R."/>
            <person name="Qu J."/>
            <person name="Jiang H."/>
            <person name="Jhangiani S.N."/>
            <person name="Agravi P."/>
            <person name="Goodspeed R."/>
            <person name="Gross S."/>
            <person name="Mandapat C."/>
            <person name="Jackson L."/>
            <person name="Mathew T."/>
            <person name="Pu L."/>
            <person name="Thornton R."/>
            <person name="Saada N."/>
            <person name="Wilczek-Boney K.B."/>
            <person name="Lee S."/>
            <person name="Kovar C."/>
            <person name="Wu Y."/>
            <person name="Scherer S.E."/>
            <person name="Worley K.C."/>
            <person name="Muzny D.M."/>
            <person name="Gibbs R."/>
        </authorList>
    </citation>
    <scope>NUCLEOTIDE SEQUENCE</scope>
    <source>
        <strain evidence="11">Brora</strain>
    </source>
</reference>
<keyword evidence="7" id="KW-0732">Signal</keyword>
<dbReference type="PRINTS" id="PR01223">
    <property type="entry name" value="BRIDEOF7LESS"/>
</dbReference>
<dbReference type="eggNOG" id="KOG1056">
    <property type="taxonomic scope" value="Eukaryota"/>
</dbReference>
<evidence type="ECO:0000256" key="7">
    <source>
        <dbReference type="SAM" id="SignalP"/>
    </source>
</evidence>
<dbReference type="GO" id="GO:0007601">
    <property type="term" value="P:visual perception"/>
    <property type="evidence" value="ECO:0007669"/>
    <property type="project" value="InterPro"/>
</dbReference>
<evidence type="ECO:0000256" key="5">
    <source>
        <dbReference type="ARBA" id="ARBA00023180"/>
    </source>
</evidence>
<sequence length="623" mass="69426">MRHYLFIFTLNYFIISTSLDPQPIIIPGSINIAFLLDIHSNNPENKLCSQINPNAVEQVLTALWTAQVINSENDSTSKFGFTIYDTCGESDIATRQVFEILRTFHKEGNQTDDININPPLLGVIGVGENTVLSSVTSLLSAFSIPFVIASPGGRDLDLKAHNILVTSPGLMSQVKPLASLLKTFQWKLVRVISSSSSALNEFIQVIKTADIVMTQSLLVVDGFIDLAGVQRILQKTMEEQIIVIVLLSPAELEKLSQILLSLPLNDAMWIIASPALDRSDLKQIGPAFGSGIFIETHSTNSEKFKSYVFDIITNGTNLTNIENLISKYAENKFNCSWDIEKNNMCKTLPQKSFQAYHEHSAASHVAEAVSALASAYQIMRIDRCQDNAQCADPDPLGPKMLDAMKKLGFSFHKNLQPEYEGVQFRFTGSGKLIKTHSHVILYNKSEDPILIGWYSEDLGISLNSFAASFARNQFQTTEYHHVKNHTKWPKLMTYNSDTTYTNHIERISHNASVRRPWAAATLILAGLGILGTMYTLVYIVLRTYDGTLTGNQTFTILLLLSVTLLYCTCITYVFPPNELMCVLRLILHPTAHMFCYSLLLVQAMMYKSLSTLGLGGTLNFTHL</sequence>
<feature type="domain" description="Receptor ligand binding region" evidence="9">
    <location>
        <begin position="69"/>
        <end position="410"/>
    </location>
</feature>
<evidence type="ECO:0000256" key="3">
    <source>
        <dbReference type="ARBA" id="ARBA00022989"/>
    </source>
</evidence>
<dbReference type="Gene3D" id="3.40.50.2300">
    <property type="match status" value="2"/>
</dbReference>
<dbReference type="SUPFAM" id="SSF53822">
    <property type="entry name" value="Periplasmic binding protein-like I"/>
    <property type="match status" value="1"/>
</dbReference>
<dbReference type="InterPro" id="IPR002956">
    <property type="entry name" value="Bride_of_7less"/>
</dbReference>
<dbReference type="InterPro" id="IPR017978">
    <property type="entry name" value="GPCR_3_C"/>
</dbReference>
<dbReference type="InterPro" id="IPR028082">
    <property type="entry name" value="Peripla_BP_I"/>
</dbReference>
<dbReference type="GO" id="GO:0005118">
    <property type="term" value="F:sevenless binding"/>
    <property type="evidence" value="ECO:0007669"/>
    <property type="project" value="InterPro"/>
</dbReference>
<evidence type="ECO:0000313" key="11">
    <source>
        <dbReference type="Proteomes" id="UP000014500"/>
    </source>
</evidence>
<evidence type="ECO:0000256" key="4">
    <source>
        <dbReference type="ARBA" id="ARBA00023136"/>
    </source>
</evidence>
<feature type="transmembrane region" description="Helical" evidence="6">
    <location>
        <begin position="517"/>
        <end position="541"/>
    </location>
</feature>
<organism evidence="10 11">
    <name type="scientific">Strigamia maritima</name>
    <name type="common">European centipede</name>
    <name type="synonym">Geophilus maritimus</name>
    <dbReference type="NCBI Taxonomy" id="126957"/>
    <lineage>
        <taxon>Eukaryota</taxon>
        <taxon>Metazoa</taxon>
        <taxon>Ecdysozoa</taxon>
        <taxon>Arthropoda</taxon>
        <taxon>Myriapoda</taxon>
        <taxon>Chilopoda</taxon>
        <taxon>Pleurostigmophora</taxon>
        <taxon>Geophilomorpha</taxon>
        <taxon>Linotaeniidae</taxon>
        <taxon>Strigamia</taxon>
    </lineage>
</organism>
<evidence type="ECO:0000256" key="6">
    <source>
        <dbReference type="SAM" id="Phobius"/>
    </source>
</evidence>
<evidence type="ECO:0000259" key="9">
    <source>
        <dbReference type="Pfam" id="PF01094"/>
    </source>
</evidence>